<dbReference type="Proteomes" id="UP000828941">
    <property type="component" value="Chromosome 13"/>
</dbReference>
<evidence type="ECO:0000313" key="1">
    <source>
        <dbReference type="EMBL" id="KAI4298231.1"/>
    </source>
</evidence>
<name>A0ACB9KLU2_BAUVA</name>
<proteinExistence type="predicted"/>
<gene>
    <name evidence="1" type="ORF">L6164_031813</name>
</gene>
<dbReference type="EMBL" id="CM039438">
    <property type="protein sequence ID" value="KAI4298231.1"/>
    <property type="molecule type" value="Genomic_DNA"/>
</dbReference>
<sequence length="392" mass="42820">MGEVQVHEVQLQVLGEGARETNQWGEAALTNKKPTNGGRKKYQRWFKIVLYTVFVLSGQAIATLLGRLYFEKGGKSKWLGTLVRLVGFPMLIPFYIHNIAPKDTTRNNDVVAHSNQPSALALSGVYVFLGLLVALNSYLASIGLMYLPVSTYSLICSSNLAFNAVFSYFINHLKFTAPIINSLVLLTISSTLLALQSDSSASGGVSKRKYAIGFICTVLGSAGAGLFLSLNHFAFKRIIKKETVKATMEMVIYQSFVASCATVVGLFAGGEWKGLKSEMENYEMGKASYIMNLVGSTVTWQAFSIGSMGLIMEVSSIFANAIGAVGLPIVPILAVIFFHDKMYGVKAISMVLAVWGFISYMYQHYQDDGKSKGENLNAQKDSPPDQVQEVDK</sequence>
<keyword evidence="2" id="KW-1185">Reference proteome</keyword>
<accession>A0ACB9KLU2</accession>
<reference evidence="1 2" key="1">
    <citation type="journal article" date="2022" name="DNA Res.">
        <title>Chromosomal-level genome assembly of the orchid tree Bauhinia variegata (Leguminosae; Cercidoideae) supports the allotetraploid origin hypothesis of Bauhinia.</title>
        <authorList>
            <person name="Zhong Y."/>
            <person name="Chen Y."/>
            <person name="Zheng D."/>
            <person name="Pang J."/>
            <person name="Liu Y."/>
            <person name="Luo S."/>
            <person name="Meng S."/>
            <person name="Qian L."/>
            <person name="Wei D."/>
            <person name="Dai S."/>
            <person name="Zhou R."/>
        </authorList>
    </citation>
    <scope>NUCLEOTIDE SEQUENCE [LARGE SCALE GENOMIC DNA]</scope>
    <source>
        <strain evidence="1">BV-YZ2020</strain>
    </source>
</reference>
<organism evidence="1 2">
    <name type="scientific">Bauhinia variegata</name>
    <name type="common">Purple orchid tree</name>
    <name type="synonym">Phanera variegata</name>
    <dbReference type="NCBI Taxonomy" id="167791"/>
    <lineage>
        <taxon>Eukaryota</taxon>
        <taxon>Viridiplantae</taxon>
        <taxon>Streptophyta</taxon>
        <taxon>Embryophyta</taxon>
        <taxon>Tracheophyta</taxon>
        <taxon>Spermatophyta</taxon>
        <taxon>Magnoliopsida</taxon>
        <taxon>eudicotyledons</taxon>
        <taxon>Gunneridae</taxon>
        <taxon>Pentapetalae</taxon>
        <taxon>rosids</taxon>
        <taxon>fabids</taxon>
        <taxon>Fabales</taxon>
        <taxon>Fabaceae</taxon>
        <taxon>Cercidoideae</taxon>
        <taxon>Cercideae</taxon>
        <taxon>Bauhiniinae</taxon>
        <taxon>Bauhinia</taxon>
    </lineage>
</organism>
<protein>
    <submittedName>
        <fullName evidence="1">Uncharacterized protein</fullName>
    </submittedName>
</protein>
<comment type="caution">
    <text evidence="1">The sequence shown here is derived from an EMBL/GenBank/DDBJ whole genome shotgun (WGS) entry which is preliminary data.</text>
</comment>
<evidence type="ECO:0000313" key="2">
    <source>
        <dbReference type="Proteomes" id="UP000828941"/>
    </source>
</evidence>